<evidence type="ECO:0000313" key="4">
    <source>
        <dbReference type="RefSeq" id="XP_031559831.1"/>
    </source>
</evidence>
<evidence type="ECO:0000256" key="1">
    <source>
        <dbReference type="SAM" id="MobiDB-lite"/>
    </source>
</evidence>
<evidence type="ECO:0000256" key="2">
    <source>
        <dbReference type="SAM" id="SignalP"/>
    </source>
</evidence>
<keyword evidence="2" id="KW-0732">Signal</keyword>
<dbReference type="Proteomes" id="UP000515163">
    <property type="component" value="Unplaced"/>
</dbReference>
<dbReference type="RefSeq" id="XP_031559831.1">
    <property type="nucleotide sequence ID" value="XM_031703971.1"/>
</dbReference>
<reference evidence="4" key="1">
    <citation type="submission" date="2025-08" db="UniProtKB">
        <authorList>
            <consortium name="RefSeq"/>
        </authorList>
    </citation>
    <scope>IDENTIFICATION</scope>
    <source>
        <tissue evidence="4">Tentacle</tissue>
    </source>
</reference>
<dbReference type="OrthoDB" id="5984334at2759"/>
<dbReference type="GeneID" id="116296005"/>
<keyword evidence="3" id="KW-1185">Reference proteome</keyword>
<feature type="chain" id="PRO_5028071870" evidence="2">
    <location>
        <begin position="27"/>
        <end position="169"/>
    </location>
</feature>
<evidence type="ECO:0000313" key="3">
    <source>
        <dbReference type="Proteomes" id="UP000515163"/>
    </source>
</evidence>
<name>A0A6P8HWX8_ACTTE</name>
<feature type="signal peptide" evidence="2">
    <location>
        <begin position="1"/>
        <end position="26"/>
    </location>
</feature>
<feature type="region of interest" description="Disordered" evidence="1">
    <location>
        <begin position="53"/>
        <end position="74"/>
    </location>
</feature>
<sequence length="169" mass="19076">MFKNSNHLVCKILFVVAFIFIKDSIARSKESAPRDVRYDDQLKRDNTGVISDKEVWSSSGSGFGTTPRENKDTAQVASATVPILPAMPRFKTISDELKWKFNKARESLKKAKQYVALAELTAAKKHRGTKNEKEVKKIITNTEVALVHAGDKMGLDYVHYKRSIDDDDE</sequence>
<organism evidence="3 4">
    <name type="scientific">Actinia tenebrosa</name>
    <name type="common">Australian red waratah sea anemone</name>
    <dbReference type="NCBI Taxonomy" id="6105"/>
    <lineage>
        <taxon>Eukaryota</taxon>
        <taxon>Metazoa</taxon>
        <taxon>Cnidaria</taxon>
        <taxon>Anthozoa</taxon>
        <taxon>Hexacorallia</taxon>
        <taxon>Actiniaria</taxon>
        <taxon>Actiniidae</taxon>
        <taxon>Actinia</taxon>
    </lineage>
</organism>
<protein>
    <submittedName>
        <fullName evidence="4">Uncharacterized protein LOC116296005</fullName>
    </submittedName>
</protein>
<accession>A0A6P8HWX8</accession>
<gene>
    <name evidence="4" type="primary">LOC116296005</name>
</gene>
<dbReference type="AlphaFoldDB" id="A0A6P8HWX8"/>
<dbReference type="InParanoid" id="A0A6P8HWX8"/>
<proteinExistence type="predicted"/>
<dbReference type="KEGG" id="aten:116296005"/>